<evidence type="ECO:0000256" key="6">
    <source>
        <dbReference type="ARBA" id="ARBA00022840"/>
    </source>
</evidence>
<dbReference type="InterPro" id="IPR005543">
    <property type="entry name" value="PASTA_dom"/>
</dbReference>
<dbReference type="OrthoDB" id="9788659at2"/>
<dbReference type="STRING" id="1147123.SAMN05443428_11250"/>
<dbReference type="Pfam" id="PF00069">
    <property type="entry name" value="Pkinase"/>
    <property type="match status" value="1"/>
</dbReference>
<accession>A0A1T4XS17</accession>
<feature type="domain" description="PASTA" evidence="12">
    <location>
        <begin position="405"/>
        <end position="472"/>
    </location>
</feature>
<evidence type="ECO:0000259" key="11">
    <source>
        <dbReference type="PROSITE" id="PS50011"/>
    </source>
</evidence>
<sequence length="563" mass="62570">MINISGKILGRRYVVLEKIGEGGMALVYKARCQLLNRLVAIKILKPEFTSDEEFIKKFKRESLSAASLSHPNIVSIYDVGEEDGIYYIVMELIQGQTLKEYIKEKGKIDYRETLKIINQVALALEHAHKNGIVHRDIKSHNILITDDKIVKVADFGIARASSSSTITSADTILGSVHYLSPEQARGGYTDHRTDIYSLGVVMYEMLTGKLPYDAESPISIAIKHIQEELVNPSEIENSIPAAVNDIVLKAMEKNMAKRYQNIKEMLNDIAKAIDNPNASLVYKDEDETKIIGIKDINNALNENKRKNKNKKFIIAALTIFILSLSAGVLIYSYNKFFVVKDVKVPSIIGLNEDEARKVLESKKLNMEVANRVSDKKPAGEVIRTYPAENTTVKQNSTVRVVISTGPKEVKVPDLTNLDLIAAESLIKRNALKIGVIERKNSDEVSKDLIISQSPEKGTMVQEGTEISIIISDGPELKLVTVPSLLGKSLDEAKNELKKYNLSLGTISYSVDNNYADGVVIDQDVAPNVQVREKTIINITINKVDTSLENQNEADTQNSNNTQQ</sequence>
<evidence type="ECO:0000256" key="9">
    <source>
        <dbReference type="PROSITE-ProRule" id="PRU10141"/>
    </source>
</evidence>
<dbReference type="CDD" id="cd14014">
    <property type="entry name" value="STKc_PknB_like"/>
    <property type="match status" value="1"/>
</dbReference>
<dbReference type="SMART" id="SM00220">
    <property type="entry name" value="S_TKc"/>
    <property type="match status" value="1"/>
</dbReference>
<keyword evidence="3" id="KW-0808">Transferase</keyword>
<dbReference type="Gene3D" id="3.30.10.20">
    <property type="match status" value="3"/>
</dbReference>
<keyword evidence="10" id="KW-1133">Transmembrane helix</keyword>
<comment type="catalytic activity">
    <reaction evidence="8">
        <text>L-seryl-[protein] + ATP = O-phospho-L-seryl-[protein] + ADP + H(+)</text>
        <dbReference type="Rhea" id="RHEA:17989"/>
        <dbReference type="Rhea" id="RHEA-COMP:9863"/>
        <dbReference type="Rhea" id="RHEA-COMP:11604"/>
        <dbReference type="ChEBI" id="CHEBI:15378"/>
        <dbReference type="ChEBI" id="CHEBI:29999"/>
        <dbReference type="ChEBI" id="CHEBI:30616"/>
        <dbReference type="ChEBI" id="CHEBI:83421"/>
        <dbReference type="ChEBI" id="CHEBI:456216"/>
        <dbReference type="EC" id="2.7.11.1"/>
    </reaction>
</comment>
<evidence type="ECO:0000256" key="8">
    <source>
        <dbReference type="ARBA" id="ARBA00048679"/>
    </source>
</evidence>
<evidence type="ECO:0000313" key="14">
    <source>
        <dbReference type="Proteomes" id="UP000190105"/>
    </source>
</evidence>
<proteinExistence type="predicted"/>
<keyword evidence="5 13" id="KW-0418">Kinase</keyword>
<dbReference type="Gene3D" id="3.30.200.20">
    <property type="entry name" value="Phosphorylase Kinase, domain 1"/>
    <property type="match status" value="1"/>
</dbReference>
<evidence type="ECO:0000256" key="1">
    <source>
        <dbReference type="ARBA" id="ARBA00012513"/>
    </source>
</evidence>
<dbReference type="EMBL" id="FUYH01000012">
    <property type="protein sequence ID" value="SKA92376.1"/>
    <property type="molecule type" value="Genomic_DNA"/>
</dbReference>
<dbReference type="PANTHER" id="PTHR43289">
    <property type="entry name" value="MITOGEN-ACTIVATED PROTEIN KINASE KINASE KINASE 20-RELATED"/>
    <property type="match status" value="1"/>
</dbReference>
<dbReference type="SUPFAM" id="SSF56112">
    <property type="entry name" value="Protein kinase-like (PK-like)"/>
    <property type="match status" value="1"/>
</dbReference>
<evidence type="ECO:0000256" key="2">
    <source>
        <dbReference type="ARBA" id="ARBA00022527"/>
    </source>
</evidence>
<dbReference type="NCBIfam" id="NF033483">
    <property type="entry name" value="PknB_PASTA_kin"/>
    <property type="match status" value="1"/>
</dbReference>
<evidence type="ECO:0000313" key="13">
    <source>
        <dbReference type="EMBL" id="SKA92376.1"/>
    </source>
</evidence>
<dbReference type="InterPro" id="IPR011009">
    <property type="entry name" value="Kinase-like_dom_sf"/>
</dbReference>
<keyword evidence="2 13" id="KW-0723">Serine/threonine-protein kinase</keyword>
<dbReference type="PROSITE" id="PS00108">
    <property type="entry name" value="PROTEIN_KINASE_ST"/>
    <property type="match status" value="1"/>
</dbReference>
<dbReference type="CDD" id="cd06577">
    <property type="entry name" value="PASTA_pknB"/>
    <property type="match status" value="3"/>
</dbReference>
<name>A0A1T4XS17_9CLOT</name>
<keyword evidence="6 9" id="KW-0067">ATP-binding</keyword>
<dbReference type="PROSITE" id="PS51178">
    <property type="entry name" value="PASTA"/>
    <property type="match status" value="3"/>
</dbReference>
<dbReference type="SMART" id="SM00740">
    <property type="entry name" value="PASTA"/>
    <property type="match status" value="3"/>
</dbReference>
<evidence type="ECO:0000256" key="10">
    <source>
        <dbReference type="SAM" id="Phobius"/>
    </source>
</evidence>
<keyword evidence="10" id="KW-0812">Transmembrane</keyword>
<feature type="domain" description="PASTA" evidence="12">
    <location>
        <begin position="473"/>
        <end position="542"/>
    </location>
</feature>
<dbReference type="InterPro" id="IPR000719">
    <property type="entry name" value="Prot_kinase_dom"/>
</dbReference>
<dbReference type="InterPro" id="IPR008271">
    <property type="entry name" value="Ser/Thr_kinase_AS"/>
</dbReference>
<keyword evidence="4 9" id="KW-0547">Nucleotide-binding</keyword>
<dbReference type="RefSeq" id="WP_078696799.1">
    <property type="nucleotide sequence ID" value="NZ_FUYH01000012.1"/>
</dbReference>
<keyword evidence="14" id="KW-1185">Reference proteome</keyword>
<dbReference type="GO" id="GO:0004674">
    <property type="term" value="F:protein serine/threonine kinase activity"/>
    <property type="evidence" value="ECO:0007669"/>
    <property type="project" value="UniProtKB-KW"/>
</dbReference>
<evidence type="ECO:0000256" key="7">
    <source>
        <dbReference type="ARBA" id="ARBA00047899"/>
    </source>
</evidence>
<evidence type="ECO:0000256" key="5">
    <source>
        <dbReference type="ARBA" id="ARBA00022777"/>
    </source>
</evidence>
<dbReference type="EC" id="2.7.11.1" evidence="1"/>
<feature type="domain" description="Protein kinase" evidence="11">
    <location>
        <begin position="13"/>
        <end position="270"/>
    </location>
</feature>
<dbReference type="PANTHER" id="PTHR43289:SF34">
    <property type="entry name" value="SERINE_THREONINE-PROTEIN KINASE YBDM-RELATED"/>
    <property type="match status" value="1"/>
</dbReference>
<dbReference type="FunFam" id="1.10.510.10:FF:000021">
    <property type="entry name" value="Serine/threonine protein kinase"/>
    <property type="match status" value="1"/>
</dbReference>
<dbReference type="Pfam" id="PF03793">
    <property type="entry name" value="PASTA"/>
    <property type="match status" value="3"/>
</dbReference>
<keyword evidence="10" id="KW-0472">Membrane</keyword>
<comment type="catalytic activity">
    <reaction evidence="7">
        <text>L-threonyl-[protein] + ATP = O-phospho-L-threonyl-[protein] + ADP + H(+)</text>
        <dbReference type="Rhea" id="RHEA:46608"/>
        <dbReference type="Rhea" id="RHEA-COMP:11060"/>
        <dbReference type="Rhea" id="RHEA-COMP:11605"/>
        <dbReference type="ChEBI" id="CHEBI:15378"/>
        <dbReference type="ChEBI" id="CHEBI:30013"/>
        <dbReference type="ChEBI" id="CHEBI:30616"/>
        <dbReference type="ChEBI" id="CHEBI:61977"/>
        <dbReference type="ChEBI" id="CHEBI:456216"/>
        <dbReference type="EC" id="2.7.11.1"/>
    </reaction>
</comment>
<dbReference type="PROSITE" id="PS50011">
    <property type="entry name" value="PROTEIN_KINASE_DOM"/>
    <property type="match status" value="1"/>
</dbReference>
<reference evidence="14" key="1">
    <citation type="submission" date="2017-02" db="EMBL/GenBank/DDBJ databases">
        <authorList>
            <person name="Varghese N."/>
            <person name="Submissions S."/>
        </authorList>
    </citation>
    <scope>NUCLEOTIDE SEQUENCE [LARGE SCALE GENOMIC DNA]</scope>
    <source>
        <strain evidence="14">USBA 833</strain>
    </source>
</reference>
<dbReference type="GO" id="GO:0005524">
    <property type="term" value="F:ATP binding"/>
    <property type="evidence" value="ECO:0007669"/>
    <property type="project" value="UniProtKB-UniRule"/>
</dbReference>
<evidence type="ECO:0000256" key="3">
    <source>
        <dbReference type="ARBA" id="ARBA00022679"/>
    </source>
</evidence>
<dbReference type="PROSITE" id="PS00107">
    <property type="entry name" value="PROTEIN_KINASE_ATP"/>
    <property type="match status" value="1"/>
</dbReference>
<evidence type="ECO:0000256" key="4">
    <source>
        <dbReference type="ARBA" id="ARBA00022741"/>
    </source>
</evidence>
<protein>
    <recommendedName>
        <fullName evidence="1">non-specific serine/threonine protein kinase</fullName>
        <ecNumber evidence="1">2.7.11.1</ecNumber>
    </recommendedName>
</protein>
<feature type="domain" description="PASTA" evidence="12">
    <location>
        <begin position="338"/>
        <end position="404"/>
    </location>
</feature>
<organism evidence="13 14">
    <name type="scientific">Caloramator quimbayensis</name>
    <dbReference type="NCBI Taxonomy" id="1147123"/>
    <lineage>
        <taxon>Bacteria</taxon>
        <taxon>Bacillati</taxon>
        <taxon>Bacillota</taxon>
        <taxon>Clostridia</taxon>
        <taxon>Eubacteriales</taxon>
        <taxon>Clostridiaceae</taxon>
        <taxon>Caloramator</taxon>
    </lineage>
</organism>
<feature type="transmembrane region" description="Helical" evidence="10">
    <location>
        <begin position="312"/>
        <end position="333"/>
    </location>
</feature>
<evidence type="ECO:0000259" key="12">
    <source>
        <dbReference type="PROSITE" id="PS51178"/>
    </source>
</evidence>
<dbReference type="Gene3D" id="1.10.510.10">
    <property type="entry name" value="Transferase(Phosphotransferase) domain 1"/>
    <property type="match status" value="1"/>
</dbReference>
<dbReference type="AlphaFoldDB" id="A0A1T4XS17"/>
<dbReference type="FunFam" id="3.30.200.20:FF:000035">
    <property type="entry name" value="Serine/threonine protein kinase Stk1"/>
    <property type="match status" value="1"/>
</dbReference>
<dbReference type="Proteomes" id="UP000190105">
    <property type="component" value="Unassembled WGS sequence"/>
</dbReference>
<feature type="binding site" evidence="9">
    <location>
        <position position="42"/>
    </location>
    <ligand>
        <name>ATP</name>
        <dbReference type="ChEBI" id="CHEBI:30616"/>
    </ligand>
</feature>
<gene>
    <name evidence="13" type="ORF">SAMN05443428_11250</name>
</gene>
<dbReference type="InterPro" id="IPR017441">
    <property type="entry name" value="Protein_kinase_ATP_BS"/>
</dbReference>